<evidence type="ECO:0000313" key="4">
    <source>
        <dbReference type="EMBL" id="VAW88640.1"/>
    </source>
</evidence>
<dbReference type="Gene3D" id="3.90.1150.10">
    <property type="entry name" value="Aspartate Aminotransferase, domain 1"/>
    <property type="match status" value="1"/>
</dbReference>
<gene>
    <name evidence="4" type="ORF">MNBD_GAMMA17-2300</name>
</gene>
<dbReference type="EMBL" id="UOFQ01000103">
    <property type="protein sequence ID" value="VAW88640.1"/>
    <property type="molecule type" value="Genomic_DNA"/>
</dbReference>
<proteinExistence type="predicted"/>
<evidence type="ECO:0000256" key="3">
    <source>
        <dbReference type="ARBA" id="ARBA00022898"/>
    </source>
</evidence>
<evidence type="ECO:0000256" key="2">
    <source>
        <dbReference type="ARBA" id="ARBA00022801"/>
    </source>
</evidence>
<evidence type="ECO:0000256" key="1">
    <source>
        <dbReference type="ARBA" id="ARBA00022642"/>
    </source>
</evidence>
<dbReference type="EC" id="3.7.1.3" evidence="4"/>
<dbReference type="GO" id="GO:0009435">
    <property type="term" value="P:NAD+ biosynthetic process"/>
    <property type="evidence" value="ECO:0007669"/>
    <property type="project" value="InterPro"/>
</dbReference>
<keyword evidence="3" id="KW-0663">Pyridoxal phosphate</keyword>
<name>A0A3B0ZHU3_9ZZZZ</name>
<dbReference type="AlphaFoldDB" id="A0A3B0ZHU3"/>
<reference evidence="4" key="1">
    <citation type="submission" date="2018-06" db="EMBL/GenBank/DDBJ databases">
        <authorList>
            <person name="Zhirakovskaya E."/>
        </authorList>
    </citation>
    <scope>NUCLEOTIDE SEQUENCE</scope>
</reference>
<dbReference type="InterPro" id="IPR010111">
    <property type="entry name" value="Kynureninase"/>
</dbReference>
<dbReference type="GO" id="GO:0030429">
    <property type="term" value="F:kynureninase activity"/>
    <property type="evidence" value="ECO:0007669"/>
    <property type="project" value="UniProtKB-EC"/>
</dbReference>
<dbReference type="Gene3D" id="3.40.640.10">
    <property type="entry name" value="Type I PLP-dependent aspartate aminotransferase-like (Major domain)"/>
    <property type="match status" value="1"/>
</dbReference>
<dbReference type="GO" id="GO:0005737">
    <property type="term" value="C:cytoplasm"/>
    <property type="evidence" value="ECO:0007669"/>
    <property type="project" value="InterPro"/>
</dbReference>
<protein>
    <submittedName>
        <fullName evidence="4">Kynureninase</fullName>
        <ecNumber evidence="4">3.7.1.3</ecNumber>
    </submittedName>
</protein>
<keyword evidence="1" id="KW-0662">Pyridine nucleotide biosynthesis</keyword>
<organism evidence="4">
    <name type="scientific">hydrothermal vent metagenome</name>
    <dbReference type="NCBI Taxonomy" id="652676"/>
    <lineage>
        <taxon>unclassified sequences</taxon>
        <taxon>metagenomes</taxon>
        <taxon>ecological metagenomes</taxon>
    </lineage>
</organism>
<sequence>MQKQLSVADFQQAINPIAHHYSQFQVGKRLLLTGHSHQAWPDVALEGIKEAWQDAAIHLDDKWQFAFDKARQVEQGFARLLNDSDGDYALAENTHSLIVRFLSALDLKNRPRLVTSDSEFYSIRRQLERLAEEGIEVIRVASLPHATFAERLTSQVNDNTAAVLVSSVFYNSGQICDHLNEVMEACEQRGAALLVDTYHHLNVVPFDITPQGLQQAYIVGGGYKYCQLGEGNCFLRIPPQCQLRPVITGWYADFESLDKGNNHQVNYSNDGQRFAGATYDPTSHYRAAKVFSFFDRHGLHPCLLREINQHQTTQLLERFDALNLPEALIKRDHLMLPAERAGFISFKSTHAAMIASELHNQKVFCDHRGDILRIGPAPYLSARQLNHAMDIFAAVTKKVALQLKFMN</sequence>
<dbReference type="InterPro" id="IPR015422">
    <property type="entry name" value="PyrdxlP-dep_Trfase_small"/>
</dbReference>
<accession>A0A3B0ZHU3</accession>
<dbReference type="Pfam" id="PF22580">
    <property type="entry name" value="KYNU_C"/>
    <property type="match status" value="1"/>
</dbReference>
<dbReference type="InterPro" id="IPR015421">
    <property type="entry name" value="PyrdxlP-dep_Trfase_major"/>
</dbReference>
<dbReference type="GO" id="GO:0030170">
    <property type="term" value="F:pyridoxal phosphate binding"/>
    <property type="evidence" value="ECO:0007669"/>
    <property type="project" value="InterPro"/>
</dbReference>
<dbReference type="SUPFAM" id="SSF53383">
    <property type="entry name" value="PLP-dependent transferases"/>
    <property type="match status" value="1"/>
</dbReference>
<dbReference type="InterPro" id="IPR015424">
    <property type="entry name" value="PyrdxlP-dep_Trfase"/>
</dbReference>
<keyword evidence="2 4" id="KW-0378">Hydrolase</keyword>
<dbReference type="GO" id="GO:0006569">
    <property type="term" value="P:L-tryptophan catabolic process"/>
    <property type="evidence" value="ECO:0007669"/>
    <property type="project" value="InterPro"/>
</dbReference>